<evidence type="ECO:0000313" key="1">
    <source>
        <dbReference type="EMBL" id="KAJ3630004.1"/>
    </source>
</evidence>
<evidence type="ECO:0000313" key="2">
    <source>
        <dbReference type="Proteomes" id="UP001168821"/>
    </source>
</evidence>
<dbReference type="Proteomes" id="UP001168821">
    <property type="component" value="Unassembled WGS sequence"/>
</dbReference>
<accession>A0AA38HIY3</accession>
<keyword evidence="2" id="KW-1185">Reference proteome</keyword>
<reference evidence="1" key="1">
    <citation type="journal article" date="2023" name="G3 (Bethesda)">
        <title>Whole genome assemblies of Zophobas morio and Tenebrio molitor.</title>
        <authorList>
            <person name="Kaur S."/>
            <person name="Stinson S.A."/>
            <person name="diCenzo G.C."/>
        </authorList>
    </citation>
    <scope>NUCLEOTIDE SEQUENCE</scope>
    <source>
        <strain evidence="1">QUZm001</strain>
    </source>
</reference>
<dbReference type="AlphaFoldDB" id="A0AA38HIY3"/>
<comment type="caution">
    <text evidence="1">The sequence shown here is derived from an EMBL/GenBank/DDBJ whole genome shotgun (WGS) entry which is preliminary data.</text>
</comment>
<dbReference type="EMBL" id="JALNTZ010000947">
    <property type="protein sequence ID" value="KAJ3630004.1"/>
    <property type="molecule type" value="Genomic_DNA"/>
</dbReference>
<organism evidence="1 2">
    <name type="scientific">Zophobas morio</name>
    <dbReference type="NCBI Taxonomy" id="2755281"/>
    <lineage>
        <taxon>Eukaryota</taxon>
        <taxon>Metazoa</taxon>
        <taxon>Ecdysozoa</taxon>
        <taxon>Arthropoda</taxon>
        <taxon>Hexapoda</taxon>
        <taxon>Insecta</taxon>
        <taxon>Pterygota</taxon>
        <taxon>Neoptera</taxon>
        <taxon>Endopterygota</taxon>
        <taxon>Coleoptera</taxon>
        <taxon>Polyphaga</taxon>
        <taxon>Cucujiformia</taxon>
        <taxon>Tenebrionidae</taxon>
        <taxon>Zophobas</taxon>
    </lineage>
</organism>
<protein>
    <submittedName>
        <fullName evidence="1">Uncharacterized protein</fullName>
    </submittedName>
</protein>
<sequence length="99" mass="11089">MKTVSDDKKLNGFLSSDLLKFSSLAQSIGNDELSATKFFEAANKFSDEPKQINFDASKTILETVEMLRSSVGDSYDPIVIPNTVFYDSSTDFLDYEIKK</sequence>
<gene>
    <name evidence="1" type="ORF">Zmor_028523</name>
</gene>
<proteinExistence type="predicted"/>
<name>A0AA38HIY3_9CUCU</name>